<evidence type="ECO:0000256" key="2">
    <source>
        <dbReference type="ARBA" id="ARBA00022771"/>
    </source>
</evidence>
<feature type="region of interest" description="Disordered" evidence="5">
    <location>
        <begin position="130"/>
        <end position="149"/>
    </location>
</feature>
<keyword evidence="8" id="KW-1185">Reference proteome</keyword>
<dbReference type="InterPro" id="IPR013083">
    <property type="entry name" value="Znf_RING/FYVE/PHD"/>
</dbReference>
<dbReference type="Gene3D" id="3.30.1360.220">
    <property type="entry name" value="Domain of unknown function (DUF3480), N-terminal subdomain"/>
    <property type="match status" value="1"/>
</dbReference>
<dbReference type="Pfam" id="PF11979">
    <property type="entry name" value="SARA_C"/>
    <property type="match status" value="1"/>
</dbReference>
<keyword evidence="1" id="KW-0479">Metal-binding</keyword>
<evidence type="ECO:0000256" key="1">
    <source>
        <dbReference type="ARBA" id="ARBA00022723"/>
    </source>
</evidence>
<feature type="compositionally biased region" description="Basic and acidic residues" evidence="5">
    <location>
        <begin position="622"/>
        <end position="641"/>
    </location>
</feature>
<evidence type="ECO:0000259" key="6">
    <source>
        <dbReference type="PROSITE" id="PS50178"/>
    </source>
</evidence>
<dbReference type="InterPro" id="IPR017455">
    <property type="entry name" value="Znf_FYVE-rel"/>
</dbReference>
<dbReference type="InterPro" id="IPR037145">
    <property type="entry name" value="SARA_Smad-bd_sf"/>
</dbReference>
<dbReference type="GO" id="GO:0031901">
    <property type="term" value="C:early endosome membrane"/>
    <property type="evidence" value="ECO:0007669"/>
    <property type="project" value="TreeGrafter"/>
</dbReference>
<comment type="caution">
    <text evidence="7">The sequence shown here is derived from an EMBL/GenBank/DDBJ whole genome shotgun (WGS) entry which is preliminary data.</text>
</comment>
<feature type="domain" description="FYVE-type" evidence="6">
    <location>
        <begin position="848"/>
        <end position="907"/>
    </location>
</feature>
<dbReference type="Gene3D" id="3.30.40.10">
    <property type="entry name" value="Zinc/RING finger domain, C3HC4 (zinc finger)"/>
    <property type="match status" value="1"/>
</dbReference>
<feature type="region of interest" description="Disordered" evidence="5">
    <location>
        <begin position="95"/>
        <end position="118"/>
    </location>
</feature>
<dbReference type="SMART" id="SM00064">
    <property type="entry name" value="FYVE"/>
    <property type="match status" value="1"/>
</dbReference>
<evidence type="ECO:0000313" key="7">
    <source>
        <dbReference type="EMBL" id="KAH3694696.1"/>
    </source>
</evidence>
<dbReference type="CDD" id="cd15729">
    <property type="entry name" value="FYVE_endofin"/>
    <property type="match status" value="1"/>
</dbReference>
<dbReference type="EMBL" id="JAIWYP010000016">
    <property type="protein sequence ID" value="KAH3694696.1"/>
    <property type="molecule type" value="Genomic_DNA"/>
</dbReference>
<name>A0A9D3Y8N8_DREPO</name>
<feature type="region of interest" description="Disordered" evidence="5">
    <location>
        <begin position="955"/>
        <end position="1017"/>
    </location>
</feature>
<dbReference type="InterPro" id="IPR000306">
    <property type="entry name" value="Znf_FYVE"/>
</dbReference>
<gene>
    <name evidence="7" type="ORF">DPMN_082137</name>
</gene>
<dbReference type="InterPro" id="IPR022557">
    <property type="entry name" value="SARA-like_C"/>
</dbReference>
<feature type="region of interest" description="Disordered" evidence="5">
    <location>
        <begin position="197"/>
        <end position="218"/>
    </location>
</feature>
<dbReference type="GO" id="GO:0016197">
    <property type="term" value="P:endosomal transport"/>
    <property type="evidence" value="ECO:0007669"/>
    <property type="project" value="TreeGrafter"/>
</dbReference>
<dbReference type="PANTHER" id="PTHR46319">
    <property type="entry name" value="ZINC FINGER FYVE DOMAIN-CONTAINING PROTEIN"/>
    <property type="match status" value="1"/>
</dbReference>
<dbReference type="GO" id="GO:0008270">
    <property type="term" value="F:zinc ion binding"/>
    <property type="evidence" value="ECO:0007669"/>
    <property type="project" value="UniProtKB-KW"/>
</dbReference>
<feature type="region of interest" description="Disordered" evidence="5">
    <location>
        <begin position="606"/>
        <end position="655"/>
    </location>
</feature>
<dbReference type="InterPro" id="IPR024608">
    <property type="entry name" value="SARA-like_SBD"/>
</dbReference>
<reference evidence="7" key="1">
    <citation type="journal article" date="2019" name="bioRxiv">
        <title>The Genome of the Zebra Mussel, Dreissena polymorpha: A Resource for Invasive Species Research.</title>
        <authorList>
            <person name="McCartney M.A."/>
            <person name="Auch B."/>
            <person name="Kono T."/>
            <person name="Mallez S."/>
            <person name="Zhang Y."/>
            <person name="Obille A."/>
            <person name="Becker A."/>
            <person name="Abrahante J.E."/>
            <person name="Garbe J."/>
            <person name="Badalamenti J.P."/>
            <person name="Herman A."/>
            <person name="Mangelson H."/>
            <person name="Liachko I."/>
            <person name="Sullivan S."/>
            <person name="Sone E.D."/>
            <person name="Koren S."/>
            <person name="Silverstein K.A.T."/>
            <person name="Beckman K.B."/>
            <person name="Gohl D.M."/>
        </authorList>
    </citation>
    <scope>NUCLEOTIDE SEQUENCE</scope>
    <source>
        <strain evidence="7">Duluth1</strain>
        <tissue evidence="7">Whole animal</tissue>
    </source>
</reference>
<dbReference type="Gene3D" id="4.10.720.10">
    <property type="entry name" value="Smad anchor for receptor activation, Smad-binding domain"/>
    <property type="match status" value="1"/>
</dbReference>
<reference evidence="7" key="2">
    <citation type="submission" date="2020-11" db="EMBL/GenBank/DDBJ databases">
        <authorList>
            <person name="McCartney M.A."/>
            <person name="Auch B."/>
            <person name="Kono T."/>
            <person name="Mallez S."/>
            <person name="Becker A."/>
            <person name="Gohl D.M."/>
            <person name="Silverstein K.A.T."/>
            <person name="Koren S."/>
            <person name="Bechman K.B."/>
            <person name="Herman A."/>
            <person name="Abrahante J.E."/>
            <person name="Garbe J."/>
        </authorList>
    </citation>
    <scope>NUCLEOTIDE SEQUENCE</scope>
    <source>
        <strain evidence="7">Duluth1</strain>
        <tissue evidence="7">Whole animal</tissue>
    </source>
</reference>
<keyword evidence="2 4" id="KW-0863">Zinc-finger</keyword>
<dbReference type="OrthoDB" id="5872154at2759"/>
<dbReference type="PANTHER" id="PTHR46319:SF3">
    <property type="entry name" value="ZINC FINGER FYVE DOMAIN-CONTAINING PROTEIN"/>
    <property type="match status" value="1"/>
</dbReference>
<proteinExistence type="predicted"/>
<protein>
    <recommendedName>
        <fullName evidence="6">FYVE-type domain-containing protein</fullName>
    </recommendedName>
</protein>
<dbReference type="SMART" id="SM01421">
    <property type="entry name" value="DUF3480"/>
    <property type="match status" value="1"/>
</dbReference>
<evidence type="ECO:0000256" key="4">
    <source>
        <dbReference type="PROSITE-ProRule" id="PRU00091"/>
    </source>
</evidence>
<organism evidence="7 8">
    <name type="scientific">Dreissena polymorpha</name>
    <name type="common">Zebra mussel</name>
    <name type="synonym">Mytilus polymorpha</name>
    <dbReference type="NCBI Taxonomy" id="45954"/>
    <lineage>
        <taxon>Eukaryota</taxon>
        <taxon>Metazoa</taxon>
        <taxon>Spiralia</taxon>
        <taxon>Lophotrochozoa</taxon>
        <taxon>Mollusca</taxon>
        <taxon>Bivalvia</taxon>
        <taxon>Autobranchia</taxon>
        <taxon>Heteroconchia</taxon>
        <taxon>Euheterodonta</taxon>
        <taxon>Imparidentia</taxon>
        <taxon>Neoheterodontei</taxon>
        <taxon>Myida</taxon>
        <taxon>Dreissenoidea</taxon>
        <taxon>Dreissenidae</taxon>
        <taxon>Dreissena</taxon>
    </lineage>
</organism>
<keyword evidence="3" id="KW-0862">Zinc</keyword>
<feature type="compositionally biased region" description="Polar residues" evidence="5">
    <location>
        <begin position="644"/>
        <end position="655"/>
    </location>
</feature>
<evidence type="ECO:0000256" key="3">
    <source>
        <dbReference type="ARBA" id="ARBA00022833"/>
    </source>
</evidence>
<dbReference type="Pfam" id="PF01363">
    <property type="entry name" value="FYVE"/>
    <property type="match status" value="1"/>
</dbReference>
<accession>A0A9D3Y8N8</accession>
<dbReference type="Gene3D" id="3.30.500.40">
    <property type="match status" value="1"/>
</dbReference>
<evidence type="ECO:0000313" key="8">
    <source>
        <dbReference type="Proteomes" id="UP000828390"/>
    </source>
</evidence>
<dbReference type="SMART" id="SM01422">
    <property type="entry name" value="SARA"/>
    <property type="match status" value="1"/>
</dbReference>
<feature type="region of interest" description="Disordered" evidence="5">
    <location>
        <begin position="735"/>
        <end position="782"/>
    </location>
</feature>
<dbReference type="SUPFAM" id="SSF57903">
    <property type="entry name" value="FYVE/PHD zinc finger"/>
    <property type="match status" value="1"/>
</dbReference>
<feature type="compositionally biased region" description="Polar residues" evidence="5">
    <location>
        <begin position="741"/>
        <end position="767"/>
    </location>
</feature>
<dbReference type="InterPro" id="IPR011011">
    <property type="entry name" value="Znf_FYVE_PHD"/>
</dbReference>
<feature type="compositionally biased region" description="Basic and acidic residues" evidence="5">
    <location>
        <begin position="955"/>
        <end position="965"/>
    </location>
</feature>
<dbReference type="Pfam" id="PF11409">
    <property type="entry name" value="SARA"/>
    <property type="match status" value="1"/>
</dbReference>
<dbReference type="PROSITE" id="PS50178">
    <property type="entry name" value="ZF_FYVE"/>
    <property type="match status" value="1"/>
</dbReference>
<sequence>MDSLLVDLDKVLDDFEAEEDLAPGSEIKPSGYRQYLEQTETQTWNAIENLQVSDAYKASAYVHGGHGKKNGCDQLNEGQPTLRYDFPYEPETFDLSEADFSPSPLPTEGTYKGSLSYSKENGIEGSQVIKEQDRQPHQQTFAKEPGTPYENVKTNFFRLSQSHGGANESCRYEINMDTAPISEVVVQKCSEVSKPQVNGFESRPLEPPPYSERNERPTLGSHFTSTTFLSSDSSCSNPDKYPIQCNTPQTPKENPLLSSIESQFSMQSNVHDSKSTSATSSDNFENIPKLDFLKQDLATTVWPKTDHSTNMQRHLNGANSFPASLHMHFSQNTPGATNSLPSDYGSQTSAVYNNQLGGNLLHTQELNLSVLRKEPTSSEPHVLRSENKSSNFASQISQISEKNYLSEVNNSVPETEYSSNKEFTQNFRTGISDINQQEKSVLNPRDSLLLYTKTESSGLKEEALAAFTDHPPKYPGKYGLPVEQVVGFGEVDEDMVVDEKELAEYLGDSKLNGATVNYVPKHELIEKAGDLITTGALRDSLTSKPGCDRIQMDINEPIEQTTTITDAVVLVPVTAVHVTGKTEESVVPDQSTNLSPSANISLDSGCASMNDNLGEAASGDMNEERTEDRSYMGARPKDSRKVNRPNSLSGLSTVDLNGESPFVSRHGEMQQTQFEGADDEMITDDAQPFVENLISETLINESRQMMETESGIFNGEQRVIDTGEMDTFQQIPVVDSDKARSSSPTETGMSHMSVKRPNSLNLSSPPTMDSADLEEAGDGGAGEEVQDVMETGQSADQQAPAGAEGYTDEAVGGVDPSMTAQGGWDPSLPPPYSSSSTLGQVAPQWIPDSEAPVCMSCSARFTFTKRRHHCRACGKVYCSVCCNMKARLPHLRNQEGRVCVFCFSELAAIEQQIGSQDGYPPHPNNPSDYCSTVPPTQGVVMAPEPPPSVLVPVLKRDGSNRRAEPKQVMFSDGIRPGGDLTELDGHTEAGRANARKNRPPKRTSTQGPSANRPRKGIRTQAEMTLKCLIPEDGLPPISVPKQDGPGKSLVMNPKISEFLTDMKDEDKEPVIFAVNTNLYISLKIVTLDCCVNRTVWCFATRGMSSVGQEEIAIILECNPEEHSPPLDIFKHLNNVFEEASKGNEIQEMGHSIFNESFLDSRDHGGFLYIRSTFQCVQKLPLPNPPFLFGILLQKWETPWAKVFPLRLLLRLGAEYRYYPCPLISTRNRKPVFYEIGHTIMNLLADFRNYQYMLPTIRGLTIHMEDKVTKINFPRNRYDELMKVVTNSNEHVMSIAATFSSEADSHLVCIQNDEGNYQTQAINIQNKPRKVTGASFVVFNGALKSSSGLTAKSSIVEDGLMVQITADSMLALKQAIKDMQDYPISCGLLGAGKPPEETVIVQWVDEDKNVNIGVKSPVDNMALDGIESLKIHSMTNYVGEKYTIRWTEIFFIQNEERGSPKWDPVDLSRIGGTVATACCQALLKHLEPLKDSQLDRIGLRISLGNDQVGYEAGANGDRLPDVYMNDLDNELVPVIHRATQPDTMIVLELIFEVLE</sequence>
<evidence type="ECO:0000256" key="5">
    <source>
        <dbReference type="SAM" id="MobiDB-lite"/>
    </source>
</evidence>
<dbReference type="FunFam" id="3.30.40.10:FF:000084">
    <property type="entry name" value="Zinc finger, FYVE domain-containing 9b"/>
    <property type="match status" value="1"/>
</dbReference>
<dbReference type="Proteomes" id="UP000828390">
    <property type="component" value="Unassembled WGS sequence"/>
</dbReference>